<dbReference type="SUPFAM" id="SSF46565">
    <property type="entry name" value="Chaperone J-domain"/>
    <property type="match status" value="1"/>
</dbReference>
<evidence type="ECO:0000256" key="1">
    <source>
        <dbReference type="ARBA" id="ARBA00023186"/>
    </source>
</evidence>
<gene>
    <name evidence="3" type="ORF">PHYBLDRAFT_166879</name>
</gene>
<dbReference type="Pfam" id="PF00226">
    <property type="entry name" value="DnaJ"/>
    <property type="match status" value="1"/>
</dbReference>
<dbReference type="InterPro" id="IPR001623">
    <property type="entry name" value="DnaJ_domain"/>
</dbReference>
<dbReference type="PANTHER" id="PTHR44500">
    <property type="entry name" value="DNAJ HOMOLOG SUBFAMILY C MEMBER 12"/>
    <property type="match status" value="1"/>
</dbReference>
<dbReference type="CDD" id="cd06257">
    <property type="entry name" value="DnaJ"/>
    <property type="match status" value="1"/>
</dbReference>
<feature type="domain" description="J" evidence="2">
    <location>
        <begin position="13"/>
        <end position="83"/>
    </location>
</feature>
<dbReference type="GO" id="GO:0005737">
    <property type="term" value="C:cytoplasm"/>
    <property type="evidence" value="ECO:0007669"/>
    <property type="project" value="TreeGrafter"/>
</dbReference>
<dbReference type="Gene3D" id="1.10.287.110">
    <property type="entry name" value="DnaJ domain"/>
    <property type="match status" value="1"/>
</dbReference>
<proteinExistence type="predicted"/>
<protein>
    <recommendedName>
        <fullName evidence="2">J domain-containing protein</fullName>
    </recommendedName>
</protein>
<keyword evidence="4" id="KW-1185">Reference proteome</keyword>
<keyword evidence="1" id="KW-0143">Chaperone</keyword>
<name>A0A163ATC3_PHYB8</name>
<dbReference type="VEuPathDB" id="FungiDB:PHYBLDRAFT_166879"/>
<organism evidence="3 4">
    <name type="scientific">Phycomyces blakesleeanus (strain ATCC 8743b / DSM 1359 / FGSC 10004 / NBRC 33097 / NRRL 1555)</name>
    <dbReference type="NCBI Taxonomy" id="763407"/>
    <lineage>
        <taxon>Eukaryota</taxon>
        <taxon>Fungi</taxon>
        <taxon>Fungi incertae sedis</taxon>
        <taxon>Mucoromycota</taxon>
        <taxon>Mucoromycotina</taxon>
        <taxon>Mucoromycetes</taxon>
        <taxon>Mucorales</taxon>
        <taxon>Phycomycetaceae</taxon>
        <taxon>Phycomyces</taxon>
    </lineage>
</organism>
<dbReference type="EMBL" id="KV440977">
    <property type="protein sequence ID" value="OAD75651.1"/>
    <property type="molecule type" value="Genomic_DNA"/>
</dbReference>
<dbReference type="InParanoid" id="A0A163ATC3"/>
<reference evidence="4" key="1">
    <citation type="submission" date="2015-06" db="EMBL/GenBank/DDBJ databases">
        <title>Expansion of signal transduction pathways in fungi by whole-genome duplication.</title>
        <authorList>
            <consortium name="DOE Joint Genome Institute"/>
            <person name="Corrochano L.M."/>
            <person name="Kuo A."/>
            <person name="Marcet-Houben M."/>
            <person name="Polaino S."/>
            <person name="Salamov A."/>
            <person name="Villalobos J.M."/>
            <person name="Alvarez M.I."/>
            <person name="Avalos J."/>
            <person name="Benito E.P."/>
            <person name="Benoit I."/>
            <person name="Burger G."/>
            <person name="Camino L.P."/>
            <person name="Canovas D."/>
            <person name="Cerda-Olmedo E."/>
            <person name="Cheng J.-F."/>
            <person name="Dominguez A."/>
            <person name="Elias M."/>
            <person name="Eslava A.P."/>
            <person name="Glaser F."/>
            <person name="Grimwood J."/>
            <person name="Gutierrez G."/>
            <person name="Heitman J."/>
            <person name="Henrissat B."/>
            <person name="Iturriaga E.A."/>
            <person name="Lang B.F."/>
            <person name="Lavin J.L."/>
            <person name="Lee S."/>
            <person name="Li W."/>
            <person name="Lindquist E."/>
            <person name="Lopez-Garcia S."/>
            <person name="Luque E.M."/>
            <person name="Marcos A.T."/>
            <person name="Martin J."/>
            <person name="McCluskey K."/>
            <person name="Medina H.R."/>
            <person name="Miralles-Duran A."/>
            <person name="Miyazaki A."/>
            <person name="Munoz-Torres E."/>
            <person name="Oguiza J.A."/>
            <person name="Ohm R."/>
            <person name="Olmedo M."/>
            <person name="Orejas M."/>
            <person name="Ortiz-Castellanos L."/>
            <person name="Pisabarro A.G."/>
            <person name="Rodriguez-Romero J."/>
            <person name="Ruiz-Herrera J."/>
            <person name="Ruiz-Vazquez R."/>
            <person name="Sanz C."/>
            <person name="Schackwitz W."/>
            <person name="Schmutz J."/>
            <person name="Shahriari M."/>
            <person name="Shelest E."/>
            <person name="Silva-Franco F."/>
            <person name="Soanes D."/>
            <person name="Syed K."/>
            <person name="Tagua V.G."/>
            <person name="Talbot N.J."/>
            <person name="Thon M."/>
            <person name="De vries R.P."/>
            <person name="Wiebenga A."/>
            <person name="Yadav J.S."/>
            <person name="Braun E.L."/>
            <person name="Baker S."/>
            <person name="Garre V."/>
            <person name="Horwitz B."/>
            <person name="Torres-Martinez S."/>
            <person name="Idnurm A."/>
            <person name="Herrera-Estrella A."/>
            <person name="Gabaldon T."/>
            <person name="Grigoriev I.V."/>
        </authorList>
    </citation>
    <scope>NUCLEOTIDE SEQUENCE [LARGE SCALE GENOMIC DNA]</scope>
    <source>
        <strain evidence="4">NRRL 1555(-)</strain>
    </source>
</reference>
<dbReference type="AlphaFoldDB" id="A0A163ATC3"/>
<dbReference type="SMART" id="SM00271">
    <property type="entry name" value="DnaJ"/>
    <property type="match status" value="1"/>
</dbReference>
<evidence type="ECO:0000259" key="2">
    <source>
        <dbReference type="PROSITE" id="PS50076"/>
    </source>
</evidence>
<dbReference type="InterPro" id="IPR036869">
    <property type="entry name" value="J_dom_sf"/>
</dbReference>
<accession>A0A163ATC3</accession>
<dbReference type="Proteomes" id="UP000077315">
    <property type="component" value="Unassembled WGS sequence"/>
</dbReference>
<dbReference type="PROSITE" id="PS50076">
    <property type="entry name" value="DNAJ_2"/>
    <property type="match status" value="1"/>
</dbReference>
<evidence type="ECO:0000313" key="3">
    <source>
        <dbReference type="EMBL" id="OAD75651.1"/>
    </source>
</evidence>
<dbReference type="PRINTS" id="PR00625">
    <property type="entry name" value="JDOMAIN"/>
</dbReference>
<dbReference type="PANTHER" id="PTHR44500:SF1">
    <property type="entry name" value="DNAJ HOMOLOG SUBFAMILY C MEMBER 12"/>
    <property type="match status" value="1"/>
</dbReference>
<dbReference type="STRING" id="763407.A0A163ATC3"/>
<dbReference type="GeneID" id="28996417"/>
<sequence length="162" mass="18926">MQPFFDAHSKEVDFYKVLGCVSTSTNEQIRVEYRRLALMYHPDKLSIHDSKDAEDIAYKYKEIKAAYDVVGDPVKRAIYDRWQQSELQIPFSDFAQLNSHGQVVHWQTLPAKRTLTTKENLGAQDVDERRPFVGETSSSIQINPVSFWAKDDIYSKFRDYRI</sequence>
<dbReference type="InterPro" id="IPR029827">
    <property type="entry name" value="JDP1-like"/>
</dbReference>
<dbReference type="RefSeq" id="XP_018293691.1">
    <property type="nucleotide sequence ID" value="XM_018435511.1"/>
</dbReference>
<evidence type="ECO:0000313" key="4">
    <source>
        <dbReference type="Proteomes" id="UP000077315"/>
    </source>
</evidence>
<dbReference type="OrthoDB" id="436519at2759"/>